<evidence type="ECO:0000256" key="5">
    <source>
        <dbReference type="ARBA" id="ARBA00023154"/>
    </source>
</evidence>
<comment type="function">
    <text evidence="8">Catalyzes the stereoinversion of LL-2,6-diaminopimelate (L,L-DAP) to meso-diaminopimelate (meso-DAP), a precursor of L-lysine and an essential component of the bacterial peptidoglycan.</text>
</comment>
<dbReference type="GO" id="GO:0009089">
    <property type="term" value="P:lysine biosynthetic process via diaminopimelate"/>
    <property type="evidence" value="ECO:0007669"/>
    <property type="project" value="UniProtKB-UniRule"/>
</dbReference>
<dbReference type="UniPathway" id="UPA00034">
    <property type="reaction ID" value="UER00025"/>
</dbReference>
<keyword evidence="11" id="KW-1185">Reference proteome</keyword>
<evidence type="ECO:0000256" key="9">
    <source>
        <dbReference type="PROSITE-ProRule" id="PRU10125"/>
    </source>
</evidence>
<feature type="site" description="Could be important to modulate the pK values of the two catalytic cysteine residues" evidence="8">
    <location>
        <position position="180"/>
    </location>
</feature>
<comment type="subunit">
    <text evidence="8">Homodimer.</text>
</comment>
<comment type="subcellular location">
    <subcellularLocation>
        <location evidence="8">Cytoplasm</location>
    </subcellularLocation>
</comment>
<dbReference type="NCBIfam" id="TIGR00652">
    <property type="entry name" value="DapF"/>
    <property type="match status" value="1"/>
</dbReference>
<comment type="catalytic activity">
    <reaction evidence="7 8">
        <text>(2S,6S)-2,6-diaminopimelate = meso-2,6-diaminopimelate</text>
        <dbReference type="Rhea" id="RHEA:15393"/>
        <dbReference type="ChEBI" id="CHEBI:57609"/>
        <dbReference type="ChEBI" id="CHEBI:57791"/>
        <dbReference type="EC" id="5.1.1.7"/>
    </reaction>
</comment>
<feature type="binding site" evidence="8">
    <location>
        <position position="84"/>
    </location>
    <ligand>
        <name>substrate</name>
    </ligand>
</feature>
<dbReference type="EMBL" id="PDJD01000001">
    <property type="protein sequence ID" value="PFG19363.1"/>
    <property type="molecule type" value="Genomic_DNA"/>
</dbReference>
<feature type="active site" description="Proton donor" evidence="8">
    <location>
        <position position="93"/>
    </location>
</feature>
<feature type="active site" description="Proton acceptor" evidence="8">
    <location>
        <position position="246"/>
    </location>
</feature>
<dbReference type="EC" id="5.1.1.7" evidence="3 8"/>
<reference evidence="10 11" key="1">
    <citation type="submission" date="2017-10" db="EMBL/GenBank/DDBJ databases">
        <title>Sequencing the genomes of 1000 actinobacteria strains.</title>
        <authorList>
            <person name="Klenk H.-P."/>
        </authorList>
    </citation>
    <scope>NUCLEOTIDE SEQUENCE [LARGE SCALE GENOMIC DNA]</scope>
    <source>
        <strain evidence="10 11">DSM 21801</strain>
    </source>
</reference>
<gene>
    <name evidence="8" type="primary">dapF</name>
    <name evidence="10" type="ORF">ATL40_0923</name>
</gene>
<dbReference type="HAMAP" id="MF_00197">
    <property type="entry name" value="DAP_epimerase"/>
    <property type="match status" value="1"/>
</dbReference>
<evidence type="ECO:0000256" key="4">
    <source>
        <dbReference type="ARBA" id="ARBA00022605"/>
    </source>
</evidence>
<evidence type="ECO:0000256" key="6">
    <source>
        <dbReference type="ARBA" id="ARBA00023235"/>
    </source>
</evidence>
<name>A0A2A9CY95_9MICO</name>
<evidence type="ECO:0000256" key="3">
    <source>
        <dbReference type="ARBA" id="ARBA00013080"/>
    </source>
</evidence>
<comment type="caution">
    <text evidence="10">The sequence shown here is derived from an EMBL/GenBank/DDBJ whole genome shotgun (WGS) entry which is preliminary data.</text>
</comment>
<feature type="binding site" evidence="8">
    <location>
        <position position="178"/>
    </location>
    <ligand>
        <name>substrate</name>
    </ligand>
</feature>
<proteinExistence type="inferred from homology"/>
<sequence>MTLRGQRLTKGHGTGNDFLLFTDPDAEIAVNAQEVAALCSRHHGVGADGVIRVARTAALAAGESVAARLATDHPEAEWFMDYRNADGSLAEMCGNGVRVFVRYLIAEGLVTLGDGEILAIGTRAGVKWVKRDGEEFAVAMGLWSAPGGEEALRLGADAAVEVDGIEGARPGLSIAMPNPHVVLAVASEEEVAAANLLRTPRVQPVPTDGTNVEIVHPMGETETPDGLVGVLRMRVHERGSGETQSCGTGACAAAIAARVWMGEGAPERWIVHVPGGTVRVRIWPDAQVELAGPAELVADVTLR</sequence>
<keyword evidence="8" id="KW-0963">Cytoplasm</keyword>
<feature type="active site" evidence="9">
    <location>
        <position position="93"/>
    </location>
</feature>
<accession>A0A2A9CY95</accession>
<keyword evidence="5 8" id="KW-0457">Lysine biosynthesis</keyword>
<dbReference type="InterPro" id="IPR001653">
    <property type="entry name" value="DAP_epimerase_DapF"/>
</dbReference>
<comment type="caution">
    <text evidence="8">Lacks conserved residue(s) required for the propagation of feature annotation.</text>
</comment>
<feature type="binding site" evidence="8">
    <location>
        <begin position="247"/>
        <end position="248"/>
    </location>
    <ligand>
        <name>substrate</name>
    </ligand>
</feature>
<feature type="site" description="Could be important to modulate the pK values of the two catalytic cysteine residues" evidence="8">
    <location>
        <position position="237"/>
    </location>
</feature>
<dbReference type="Pfam" id="PF01678">
    <property type="entry name" value="DAP_epimerase"/>
    <property type="match status" value="2"/>
</dbReference>
<evidence type="ECO:0000256" key="1">
    <source>
        <dbReference type="ARBA" id="ARBA00005196"/>
    </source>
</evidence>
<comment type="similarity">
    <text evidence="2 8">Belongs to the diaminopimelate epimerase family.</text>
</comment>
<organism evidence="10 11">
    <name type="scientific">Serinibacter salmoneus</name>
    <dbReference type="NCBI Taxonomy" id="556530"/>
    <lineage>
        <taxon>Bacteria</taxon>
        <taxon>Bacillati</taxon>
        <taxon>Actinomycetota</taxon>
        <taxon>Actinomycetes</taxon>
        <taxon>Micrococcales</taxon>
        <taxon>Beutenbergiaceae</taxon>
        <taxon>Serinibacter</taxon>
    </lineage>
</organism>
<dbReference type="PANTHER" id="PTHR31689:SF0">
    <property type="entry name" value="DIAMINOPIMELATE EPIMERASE"/>
    <property type="match status" value="1"/>
</dbReference>
<evidence type="ECO:0000313" key="10">
    <source>
        <dbReference type="EMBL" id="PFG19363.1"/>
    </source>
</evidence>
<dbReference type="GO" id="GO:0005829">
    <property type="term" value="C:cytosol"/>
    <property type="evidence" value="ECO:0007669"/>
    <property type="project" value="TreeGrafter"/>
</dbReference>
<keyword evidence="6 8" id="KW-0413">Isomerase</keyword>
<dbReference type="GO" id="GO:0008837">
    <property type="term" value="F:diaminopimelate epimerase activity"/>
    <property type="evidence" value="ECO:0007669"/>
    <property type="project" value="UniProtKB-UniRule"/>
</dbReference>
<dbReference type="RefSeq" id="WP_098468498.1">
    <property type="nucleotide sequence ID" value="NZ_PDJD01000001.1"/>
</dbReference>
<comment type="pathway">
    <text evidence="1 8">Amino-acid biosynthesis; L-lysine biosynthesis via DAP pathway; DL-2,6-diaminopimelate from LL-2,6-diaminopimelate: step 1/1.</text>
</comment>
<protein>
    <recommendedName>
        <fullName evidence="3 8">Diaminopimelate epimerase</fullName>
        <shortName evidence="8">DAP epimerase</shortName>
        <ecNumber evidence="3 8">5.1.1.7</ecNumber>
    </recommendedName>
    <alternativeName>
        <fullName evidence="8">PLP-independent amino acid racemase</fullName>
    </alternativeName>
</protein>
<evidence type="ECO:0000256" key="7">
    <source>
        <dbReference type="ARBA" id="ARBA00051712"/>
    </source>
</evidence>
<dbReference type="InterPro" id="IPR018510">
    <property type="entry name" value="DAP_epimerase_AS"/>
</dbReference>
<dbReference type="AlphaFoldDB" id="A0A2A9CY95"/>
<dbReference type="PROSITE" id="PS01326">
    <property type="entry name" value="DAP_EPIMERASE"/>
    <property type="match status" value="1"/>
</dbReference>
<feature type="binding site" evidence="8">
    <location>
        <begin position="237"/>
        <end position="238"/>
    </location>
    <ligand>
        <name>substrate</name>
    </ligand>
</feature>
<feature type="binding site" evidence="8">
    <location>
        <position position="211"/>
    </location>
    <ligand>
        <name>substrate</name>
    </ligand>
</feature>
<feature type="binding site" evidence="8">
    <location>
        <begin position="94"/>
        <end position="95"/>
    </location>
    <ligand>
        <name>substrate</name>
    </ligand>
</feature>
<keyword evidence="4 8" id="KW-0028">Amino-acid biosynthesis</keyword>
<dbReference type="OrthoDB" id="9805408at2"/>
<evidence type="ECO:0000313" key="11">
    <source>
        <dbReference type="Proteomes" id="UP000224915"/>
    </source>
</evidence>
<dbReference type="PANTHER" id="PTHR31689">
    <property type="entry name" value="DIAMINOPIMELATE EPIMERASE, CHLOROPLASTIC"/>
    <property type="match status" value="1"/>
</dbReference>
<evidence type="ECO:0000256" key="8">
    <source>
        <dbReference type="HAMAP-Rule" id="MF_00197"/>
    </source>
</evidence>
<feature type="binding site" evidence="8">
    <location>
        <position position="16"/>
    </location>
    <ligand>
        <name>substrate</name>
    </ligand>
</feature>
<dbReference type="Proteomes" id="UP000224915">
    <property type="component" value="Unassembled WGS sequence"/>
</dbReference>
<dbReference type="Gene3D" id="3.10.310.10">
    <property type="entry name" value="Diaminopimelate Epimerase, Chain A, domain 1"/>
    <property type="match status" value="2"/>
</dbReference>
<dbReference type="SUPFAM" id="SSF54506">
    <property type="entry name" value="Diaminopimelate epimerase-like"/>
    <property type="match status" value="2"/>
</dbReference>
<evidence type="ECO:0000256" key="2">
    <source>
        <dbReference type="ARBA" id="ARBA00010219"/>
    </source>
</evidence>